<gene>
    <name evidence="2" type="ORF">ERUC_LOCUS43976</name>
</gene>
<dbReference type="Proteomes" id="UP001642260">
    <property type="component" value="Unassembled WGS sequence"/>
</dbReference>
<protein>
    <submittedName>
        <fullName evidence="2">Uncharacterized protein</fullName>
    </submittedName>
</protein>
<proteinExistence type="predicted"/>
<reference evidence="2 3" key="1">
    <citation type="submission" date="2022-03" db="EMBL/GenBank/DDBJ databases">
        <authorList>
            <person name="Macdonald S."/>
            <person name="Ahmed S."/>
            <person name="Newling K."/>
        </authorList>
    </citation>
    <scope>NUCLEOTIDE SEQUENCE [LARGE SCALE GENOMIC DNA]</scope>
</reference>
<comment type="caution">
    <text evidence="2">The sequence shown here is derived from an EMBL/GenBank/DDBJ whole genome shotgun (WGS) entry which is preliminary data.</text>
</comment>
<keyword evidence="1" id="KW-0812">Transmembrane</keyword>
<accession>A0ABC8M5C6</accession>
<sequence>MDRGWDPGIRMEGKIDEACQPVGRIGILSFSIGVVAKRIREIGFDLDCYTLGMRSDPPSILETIWNDMQNHEGDSQGFQEISRSMGILGVLGTFMVIVKVLLWSGTWFVGREVSFSWLISSNQSLSHGGLVTGLQRSESPLMEMTRTASFIYIMGNCCYIELSRNDKIHFRSCCS</sequence>
<evidence type="ECO:0000313" key="3">
    <source>
        <dbReference type="Proteomes" id="UP001642260"/>
    </source>
</evidence>
<name>A0ABC8M5C6_ERUVS</name>
<evidence type="ECO:0000256" key="1">
    <source>
        <dbReference type="SAM" id="Phobius"/>
    </source>
</evidence>
<dbReference type="EMBL" id="CAKOAT010949598">
    <property type="protein sequence ID" value="CAH8391493.1"/>
    <property type="molecule type" value="Genomic_DNA"/>
</dbReference>
<feature type="transmembrane region" description="Helical" evidence="1">
    <location>
        <begin position="85"/>
        <end position="109"/>
    </location>
</feature>
<keyword evidence="3" id="KW-1185">Reference proteome</keyword>
<organism evidence="2 3">
    <name type="scientific">Eruca vesicaria subsp. sativa</name>
    <name type="common">Garden rocket</name>
    <name type="synonym">Eruca sativa</name>
    <dbReference type="NCBI Taxonomy" id="29727"/>
    <lineage>
        <taxon>Eukaryota</taxon>
        <taxon>Viridiplantae</taxon>
        <taxon>Streptophyta</taxon>
        <taxon>Embryophyta</taxon>
        <taxon>Tracheophyta</taxon>
        <taxon>Spermatophyta</taxon>
        <taxon>Magnoliopsida</taxon>
        <taxon>eudicotyledons</taxon>
        <taxon>Gunneridae</taxon>
        <taxon>Pentapetalae</taxon>
        <taxon>rosids</taxon>
        <taxon>malvids</taxon>
        <taxon>Brassicales</taxon>
        <taxon>Brassicaceae</taxon>
        <taxon>Brassiceae</taxon>
        <taxon>Eruca</taxon>
    </lineage>
</organism>
<evidence type="ECO:0000313" key="2">
    <source>
        <dbReference type="EMBL" id="CAH8391493.1"/>
    </source>
</evidence>
<keyword evidence="1" id="KW-0472">Membrane</keyword>
<keyword evidence="1" id="KW-1133">Transmembrane helix</keyword>
<dbReference type="AlphaFoldDB" id="A0ABC8M5C6"/>